<keyword evidence="2 3" id="KW-0186">Copper</keyword>
<reference evidence="6 7" key="1">
    <citation type="journal article" date="2013" name="Int. J. Syst. Evol. Microbiol.">
        <title>Azospirillum humicireducens sp. nov., a nitrogen-fixing bacterium isolated from a microbial fuel cell.</title>
        <authorList>
            <person name="Zhou S."/>
            <person name="Han L."/>
            <person name="Wang Y."/>
            <person name="Yang G."/>
            <person name="Zhuang L."/>
            <person name="Hu P."/>
        </authorList>
    </citation>
    <scope>NUCLEOTIDE SEQUENCE [LARGE SCALE GENOMIC DNA]</scope>
    <source>
        <strain evidence="6 7">SgZ-5</strain>
    </source>
</reference>
<dbReference type="InterPro" id="IPR003782">
    <property type="entry name" value="SCO1/SenC"/>
</dbReference>
<evidence type="ECO:0000313" key="6">
    <source>
        <dbReference type="EMBL" id="ANC90909.1"/>
    </source>
</evidence>
<dbReference type="OrthoDB" id="9790194at2"/>
<dbReference type="PANTHER" id="PTHR12151">
    <property type="entry name" value="ELECTRON TRANSPORT PROTIN SCO1/SENC FAMILY MEMBER"/>
    <property type="match status" value="1"/>
</dbReference>
<feature type="disulfide bond" description="Redox-active" evidence="4">
    <location>
        <begin position="77"/>
        <end position="81"/>
    </location>
</feature>
<name>A0A160JDU9_9PROT</name>
<gene>
    <name evidence="6" type="ORF">A6A40_02755</name>
</gene>
<dbReference type="InterPro" id="IPR013766">
    <property type="entry name" value="Thioredoxin_domain"/>
</dbReference>
<dbReference type="EMBL" id="CP015285">
    <property type="protein sequence ID" value="ANC90909.1"/>
    <property type="molecule type" value="Genomic_DNA"/>
</dbReference>
<dbReference type="Pfam" id="PF02630">
    <property type="entry name" value="SCO1-SenC"/>
    <property type="match status" value="1"/>
</dbReference>
<dbReference type="FunFam" id="3.40.30.10:FF:000013">
    <property type="entry name" value="Blast:Protein SCO1 homolog, mitochondrial"/>
    <property type="match status" value="1"/>
</dbReference>
<sequence>MKARLIRIAAASVLAIAVSAGIAWWQVRNAATTVESGAKTAVPIGGPFTLTDNRGRSVTDADFRGKYMLIYFGYTYCPDVCPTELGVMTQALDQLGPKAERVQPVFITVDPDRDTVAHMNDYVGLFHPRLVGLTGTAEQVREAARAYRVYYAKAPQKDGKPEDYLMDHSSFIYLMGPDGKFVGVYPGGTAADKIVQDLSGRIAG</sequence>
<dbReference type="CDD" id="cd02968">
    <property type="entry name" value="SCO"/>
    <property type="match status" value="1"/>
</dbReference>
<dbReference type="InterPro" id="IPR036249">
    <property type="entry name" value="Thioredoxin-like_sf"/>
</dbReference>
<comment type="similarity">
    <text evidence="1">Belongs to the SCO1/2 family.</text>
</comment>
<evidence type="ECO:0000259" key="5">
    <source>
        <dbReference type="PROSITE" id="PS51352"/>
    </source>
</evidence>
<evidence type="ECO:0000256" key="4">
    <source>
        <dbReference type="PIRSR" id="PIRSR603782-2"/>
    </source>
</evidence>
<dbReference type="GO" id="GO:0046872">
    <property type="term" value="F:metal ion binding"/>
    <property type="evidence" value="ECO:0007669"/>
    <property type="project" value="UniProtKB-KW"/>
</dbReference>
<dbReference type="SUPFAM" id="SSF52833">
    <property type="entry name" value="Thioredoxin-like"/>
    <property type="match status" value="1"/>
</dbReference>
<dbReference type="RefSeq" id="WP_063634004.1">
    <property type="nucleotide sequence ID" value="NZ_CP015285.1"/>
</dbReference>
<keyword evidence="4" id="KW-1015">Disulfide bond</keyword>
<evidence type="ECO:0000313" key="7">
    <source>
        <dbReference type="Proteomes" id="UP000077405"/>
    </source>
</evidence>
<organism evidence="6 7">
    <name type="scientific">Azospirillum humicireducens</name>
    <dbReference type="NCBI Taxonomy" id="1226968"/>
    <lineage>
        <taxon>Bacteria</taxon>
        <taxon>Pseudomonadati</taxon>
        <taxon>Pseudomonadota</taxon>
        <taxon>Alphaproteobacteria</taxon>
        <taxon>Rhodospirillales</taxon>
        <taxon>Azospirillaceae</taxon>
        <taxon>Azospirillum</taxon>
    </lineage>
</organism>
<dbReference type="KEGG" id="ahu:A6A40_02755"/>
<evidence type="ECO:0000256" key="2">
    <source>
        <dbReference type="ARBA" id="ARBA00023008"/>
    </source>
</evidence>
<dbReference type="Proteomes" id="UP000077405">
    <property type="component" value="Chromosome"/>
</dbReference>
<accession>A0A160JDU9</accession>
<evidence type="ECO:0000256" key="1">
    <source>
        <dbReference type="ARBA" id="ARBA00010996"/>
    </source>
</evidence>
<keyword evidence="7" id="KW-1185">Reference proteome</keyword>
<keyword evidence="3" id="KW-0479">Metal-binding</keyword>
<feature type="binding site" evidence="3">
    <location>
        <position position="168"/>
    </location>
    <ligand>
        <name>Cu cation</name>
        <dbReference type="ChEBI" id="CHEBI:23378"/>
    </ligand>
</feature>
<proteinExistence type="inferred from homology"/>
<feature type="binding site" evidence="3">
    <location>
        <position position="81"/>
    </location>
    <ligand>
        <name>Cu cation</name>
        <dbReference type="ChEBI" id="CHEBI:23378"/>
    </ligand>
</feature>
<protein>
    <submittedName>
        <fullName evidence="6">SCO family protein</fullName>
    </submittedName>
</protein>
<evidence type="ECO:0000256" key="3">
    <source>
        <dbReference type="PIRSR" id="PIRSR603782-1"/>
    </source>
</evidence>
<dbReference type="Gene3D" id="3.40.30.10">
    <property type="entry name" value="Glutaredoxin"/>
    <property type="match status" value="1"/>
</dbReference>
<feature type="domain" description="Thioredoxin" evidence="5">
    <location>
        <begin position="39"/>
        <end position="203"/>
    </location>
</feature>
<dbReference type="STRING" id="1226968.A6A40_02755"/>
<dbReference type="PANTHER" id="PTHR12151:SF25">
    <property type="entry name" value="LINALOOL DEHYDRATASE_ISOMERASE DOMAIN-CONTAINING PROTEIN"/>
    <property type="match status" value="1"/>
</dbReference>
<dbReference type="AlphaFoldDB" id="A0A160JDU9"/>
<feature type="binding site" evidence="3">
    <location>
        <position position="77"/>
    </location>
    <ligand>
        <name>Cu cation</name>
        <dbReference type="ChEBI" id="CHEBI:23378"/>
    </ligand>
</feature>
<dbReference type="PROSITE" id="PS51352">
    <property type="entry name" value="THIOREDOXIN_2"/>
    <property type="match status" value="1"/>
</dbReference>